<comment type="similarity">
    <text evidence="1">Belongs to the membrane fusion protein (MFP) (TC 8.A.1) family.</text>
</comment>
<dbReference type="GO" id="GO:0015679">
    <property type="term" value="P:plasma membrane copper ion transport"/>
    <property type="evidence" value="ECO:0007669"/>
    <property type="project" value="TreeGrafter"/>
</dbReference>
<feature type="domain" description="CusB-like barrel-sandwich hybrid" evidence="5">
    <location>
        <begin position="228"/>
        <end position="358"/>
    </location>
</feature>
<keyword evidence="4" id="KW-0812">Transmembrane</keyword>
<evidence type="ECO:0000256" key="1">
    <source>
        <dbReference type="ARBA" id="ARBA00009477"/>
    </source>
</evidence>
<keyword evidence="4" id="KW-0472">Membrane</keyword>
<dbReference type="GO" id="GO:0030288">
    <property type="term" value="C:outer membrane-bounded periplasmic space"/>
    <property type="evidence" value="ECO:0007669"/>
    <property type="project" value="TreeGrafter"/>
</dbReference>
<dbReference type="SUPFAM" id="SSF111369">
    <property type="entry name" value="HlyD-like secretion proteins"/>
    <property type="match status" value="1"/>
</dbReference>
<accession>A0A7T0C0M9</accession>
<feature type="domain" description="CusB-like beta-barrel" evidence="6">
    <location>
        <begin position="362"/>
        <end position="439"/>
    </location>
</feature>
<reference evidence="9" key="1">
    <citation type="submission" date="2020-02" db="EMBL/GenBank/DDBJ databases">
        <title>Genomic and physiological characterization of two novel Nitrospinaceae genera.</title>
        <authorList>
            <person name="Mueller A.J."/>
            <person name="Jung M.-Y."/>
            <person name="Strachan C.R."/>
            <person name="Herbold C.W."/>
            <person name="Kirkegaard R.H."/>
            <person name="Daims H."/>
        </authorList>
    </citation>
    <scope>NUCLEOTIDE SEQUENCE [LARGE SCALE GENOMIC DNA]</scope>
</reference>
<organism evidence="8 9">
    <name type="scientific">Candidatus Nitrohelix vancouverensis</name>
    <dbReference type="NCBI Taxonomy" id="2705534"/>
    <lineage>
        <taxon>Bacteria</taxon>
        <taxon>Pseudomonadati</taxon>
        <taxon>Nitrospinota/Tectimicrobiota group</taxon>
        <taxon>Nitrospinota</taxon>
        <taxon>Nitrospinia</taxon>
        <taxon>Nitrospinales</taxon>
        <taxon>Nitrospinaceae</taxon>
        <taxon>Candidatus Nitrohelix</taxon>
    </lineage>
</organism>
<dbReference type="Pfam" id="PF25954">
    <property type="entry name" value="Beta-barrel_RND_2"/>
    <property type="match status" value="1"/>
</dbReference>
<feature type="compositionally biased region" description="Basic and acidic residues" evidence="3">
    <location>
        <begin position="1"/>
        <end position="14"/>
    </location>
</feature>
<dbReference type="EMBL" id="CP048620">
    <property type="protein sequence ID" value="QPJ64207.1"/>
    <property type="molecule type" value="Genomic_DNA"/>
</dbReference>
<dbReference type="GO" id="GO:0060003">
    <property type="term" value="P:copper ion export"/>
    <property type="evidence" value="ECO:0007669"/>
    <property type="project" value="TreeGrafter"/>
</dbReference>
<name>A0A7T0C0M9_9BACT</name>
<proteinExistence type="inferred from homology"/>
<evidence type="ECO:0000313" key="9">
    <source>
        <dbReference type="Proteomes" id="UP000594464"/>
    </source>
</evidence>
<evidence type="ECO:0000313" key="8">
    <source>
        <dbReference type="EMBL" id="QPJ64207.1"/>
    </source>
</evidence>
<dbReference type="Gene3D" id="2.40.420.20">
    <property type="match status" value="1"/>
</dbReference>
<feature type="region of interest" description="Disordered" evidence="3">
    <location>
        <begin position="1"/>
        <end position="33"/>
    </location>
</feature>
<dbReference type="FunFam" id="2.40.30.170:FF:000010">
    <property type="entry name" value="Efflux RND transporter periplasmic adaptor subunit"/>
    <property type="match status" value="1"/>
</dbReference>
<dbReference type="NCBIfam" id="TIGR01730">
    <property type="entry name" value="RND_mfp"/>
    <property type="match status" value="1"/>
</dbReference>
<dbReference type="AlphaFoldDB" id="A0A7T0C0M9"/>
<dbReference type="Proteomes" id="UP000594464">
    <property type="component" value="Chromosome"/>
</dbReference>
<evidence type="ECO:0000259" key="7">
    <source>
        <dbReference type="Pfam" id="PF25975"/>
    </source>
</evidence>
<protein>
    <submittedName>
        <fullName evidence="8">Efflux RND transporter periplasmic adaptor subunit</fullName>
    </submittedName>
</protein>
<dbReference type="PANTHER" id="PTHR30097">
    <property type="entry name" value="CATION EFFLUX SYSTEM PROTEIN CUSB"/>
    <property type="match status" value="1"/>
</dbReference>
<dbReference type="PANTHER" id="PTHR30097:SF15">
    <property type="entry name" value="CATION EFFLUX SYSTEM PROTEIN CUSB"/>
    <property type="match status" value="1"/>
</dbReference>
<evidence type="ECO:0000259" key="5">
    <source>
        <dbReference type="Pfam" id="PF25919"/>
    </source>
</evidence>
<dbReference type="GO" id="GO:0022857">
    <property type="term" value="F:transmembrane transporter activity"/>
    <property type="evidence" value="ECO:0007669"/>
    <property type="project" value="InterPro"/>
</dbReference>
<evidence type="ECO:0000256" key="3">
    <source>
        <dbReference type="SAM" id="MobiDB-lite"/>
    </source>
</evidence>
<feature type="transmembrane region" description="Helical" evidence="4">
    <location>
        <begin position="62"/>
        <end position="81"/>
    </location>
</feature>
<dbReference type="InterPro" id="IPR051909">
    <property type="entry name" value="MFP_Cation_Efflux"/>
</dbReference>
<dbReference type="InterPro" id="IPR006143">
    <property type="entry name" value="RND_pump_MFP"/>
</dbReference>
<feature type="domain" description="CzcB-like C-terminal circularly permuted SH3-like" evidence="7">
    <location>
        <begin position="446"/>
        <end position="505"/>
    </location>
</feature>
<dbReference type="KEGG" id="nva:G3M78_01845"/>
<dbReference type="Gene3D" id="2.40.50.100">
    <property type="match status" value="1"/>
</dbReference>
<dbReference type="Pfam" id="PF25975">
    <property type="entry name" value="CzcB_C"/>
    <property type="match status" value="1"/>
</dbReference>
<dbReference type="Gene3D" id="2.40.30.170">
    <property type="match status" value="1"/>
</dbReference>
<dbReference type="GO" id="GO:0016020">
    <property type="term" value="C:membrane"/>
    <property type="evidence" value="ECO:0007669"/>
    <property type="project" value="InterPro"/>
</dbReference>
<gene>
    <name evidence="8" type="ORF">G3M78_01845</name>
</gene>
<dbReference type="InterPro" id="IPR058792">
    <property type="entry name" value="Beta-barrel_RND_2"/>
</dbReference>
<dbReference type="InterPro" id="IPR058649">
    <property type="entry name" value="CzcB_C"/>
</dbReference>
<evidence type="ECO:0000256" key="4">
    <source>
        <dbReference type="SAM" id="Phobius"/>
    </source>
</evidence>
<sequence length="559" mass="62122">MFEQFKKKFFRDHSPQAGPETSADESMGSLGGVEREDADADEVLFPMEDDFEPQAREKRFSLLRAVLLFALVLGVFLMGFATRPEVMSELVKQGERWFAMGMEKAVPLSDRVYEKTEALVDRIHGQAGAAGGAGQPTAGDSTSAGKKIKYWRAPMDPSFKSDRPGKSPMGMDLIPVYEGANDSADGSVSISPTVTQNFGVKTEKVKNRALQREIRTVGRLTYDERLVHHIHTKYGGWIEKLYVDVTGQEVKRNDVLLDIYSPELVSTQEELILALNYQETLKDSPFPEISRGAEGLLASTLRRLELFDVPQHQIDELVKSRKVEKNLHIHSPVKGFVLKKNVLHGMHVQPGMNLYMIADLSTIWVIADVYEYEAPWVRLGQEAEMTLSYAPGKTYKGNVTFIDPVLSADSRTLKVRMEFPNPDWDLKPEMFANVVLKTEASARGAAIPEEAVIHSGDKTHALVQNKSGGFESRQIKLGVKAQGYVQVLEGVRSGESVVTSSTFLIDSESRMKDALNRMNEEGKPARALKSEGSKGVDADLKLHLEEAPMAERSAMEGMK</sequence>
<dbReference type="Pfam" id="PF25919">
    <property type="entry name" value="BSH_CusB"/>
    <property type="match status" value="1"/>
</dbReference>
<evidence type="ECO:0000256" key="2">
    <source>
        <dbReference type="ARBA" id="ARBA00022448"/>
    </source>
</evidence>
<dbReference type="InterPro" id="IPR058790">
    <property type="entry name" value="BSH_CusB"/>
</dbReference>
<evidence type="ECO:0000259" key="6">
    <source>
        <dbReference type="Pfam" id="PF25954"/>
    </source>
</evidence>
<keyword evidence="2" id="KW-0813">Transport</keyword>
<dbReference type="GO" id="GO:0046914">
    <property type="term" value="F:transition metal ion binding"/>
    <property type="evidence" value="ECO:0007669"/>
    <property type="project" value="TreeGrafter"/>
</dbReference>
<keyword evidence="4" id="KW-1133">Transmembrane helix</keyword>